<dbReference type="SUPFAM" id="SSF53383">
    <property type="entry name" value="PLP-dependent transferases"/>
    <property type="match status" value="1"/>
</dbReference>
<dbReference type="Gene3D" id="3.90.1150.10">
    <property type="entry name" value="Aspartate Aminotransferase, domain 1"/>
    <property type="match status" value="1"/>
</dbReference>
<dbReference type="PANTHER" id="PTHR43586">
    <property type="entry name" value="CYSTEINE DESULFURASE"/>
    <property type="match status" value="1"/>
</dbReference>
<organism evidence="3 4">
    <name type="scientific">Falsiroseomonas bella</name>
    <dbReference type="NCBI Taxonomy" id="2184016"/>
    <lineage>
        <taxon>Bacteria</taxon>
        <taxon>Pseudomonadati</taxon>
        <taxon>Pseudomonadota</taxon>
        <taxon>Alphaproteobacteria</taxon>
        <taxon>Acetobacterales</taxon>
        <taxon>Roseomonadaceae</taxon>
        <taxon>Falsiroseomonas</taxon>
    </lineage>
</organism>
<keyword evidence="1" id="KW-0663">Pyridoxal phosphate</keyword>
<dbReference type="EMBL" id="QGNA01000005">
    <property type="protein sequence ID" value="PWS35033.1"/>
    <property type="molecule type" value="Genomic_DNA"/>
</dbReference>
<protein>
    <recommendedName>
        <fullName evidence="2">Aminotransferase class V domain-containing protein</fullName>
    </recommendedName>
</protein>
<evidence type="ECO:0000313" key="4">
    <source>
        <dbReference type="Proteomes" id="UP000245765"/>
    </source>
</evidence>
<dbReference type="PANTHER" id="PTHR43586:SF15">
    <property type="entry name" value="BLR3095 PROTEIN"/>
    <property type="match status" value="1"/>
</dbReference>
<dbReference type="InterPro" id="IPR015421">
    <property type="entry name" value="PyrdxlP-dep_Trfase_major"/>
</dbReference>
<gene>
    <name evidence="3" type="ORF">DFH01_22170</name>
</gene>
<dbReference type="AlphaFoldDB" id="A0A317F9D4"/>
<dbReference type="Pfam" id="PF00266">
    <property type="entry name" value="Aminotran_5"/>
    <property type="match status" value="1"/>
</dbReference>
<evidence type="ECO:0000259" key="2">
    <source>
        <dbReference type="Pfam" id="PF00266"/>
    </source>
</evidence>
<dbReference type="InterPro" id="IPR000192">
    <property type="entry name" value="Aminotrans_V_dom"/>
</dbReference>
<reference evidence="4" key="1">
    <citation type="submission" date="2018-05" db="EMBL/GenBank/DDBJ databases">
        <authorList>
            <person name="Du Z."/>
            <person name="Wang X."/>
        </authorList>
    </citation>
    <scope>NUCLEOTIDE SEQUENCE [LARGE SCALE GENOMIC DNA]</scope>
    <source>
        <strain evidence="4">CQN31</strain>
    </source>
</reference>
<dbReference type="OrthoDB" id="9804366at2"/>
<comment type="caution">
    <text evidence="3">The sequence shown here is derived from an EMBL/GenBank/DDBJ whole genome shotgun (WGS) entry which is preliminary data.</text>
</comment>
<dbReference type="Proteomes" id="UP000245765">
    <property type="component" value="Unassembled WGS sequence"/>
</dbReference>
<proteinExistence type="predicted"/>
<accession>A0A317F9D4</accession>
<name>A0A317F9D4_9PROT</name>
<evidence type="ECO:0000256" key="1">
    <source>
        <dbReference type="ARBA" id="ARBA00022898"/>
    </source>
</evidence>
<dbReference type="InterPro" id="IPR015424">
    <property type="entry name" value="PyrdxlP-dep_Trfase"/>
</dbReference>
<dbReference type="InterPro" id="IPR015422">
    <property type="entry name" value="PyrdxlP-dep_Trfase_small"/>
</dbReference>
<dbReference type="Gene3D" id="3.40.640.10">
    <property type="entry name" value="Type I PLP-dependent aspartate aminotransferase-like (Major domain)"/>
    <property type="match status" value="1"/>
</dbReference>
<dbReference type="RefSeq" id="WP_109872676.1">
    <property type="nucleotide sequence ID" value="NZ_QGNA01000005.1"/>
</dbReference>
<evidence type="ECO:0000313" key="3">
    <source>
        <dbReference type="EMBL" id="PWS35033.1"/>
    </source>
</evidence>
<sequence length="365" mass="38817">MPLFDPGAFRIPPGTVHVCAGGETPVLRSHAAAFDRYGADKSMGPASRPRVDEEAERLCARLAAFWSVAPAEIGLVSSVAEGMSILVESLDWRVGDNVVVAADEYPSVVAPLALRRGVTLRFADMMDAESVAAACDGRTRMIAVSAVSMVDGRRHDLAALRRTADGAGAMLVVDFTQASGWMPIEASVADFAFSACYKWMLGITGIAVAYWNRARQPGWAPATAGWYSIAMAGRPDWSQPVALRADAGRFTRGNPSHAGAYVMHAALDFLEAFPRGAVAAHVQGLTTGLLARLDAAGIASTTPRDPARHGANICIAHERAAPIVAAMAEQAVLAWNGRGRIRFSFHGYNDAAELDRIMDALHHAL</sequence>
<keyword evidence="4" id="KW-1185">Reference proteome</keyword>
<feature type="domain" description="Aminotransferase class V" evidence="2">
    <location>
        <begin position="53"/>
        <end position="356"/>
    </location>
</feature>